<proteinExistence type="inferred from homology"/>
<dbReference type="Gene3D" id="3.40.50.740">
    <property type="match status" value="1"/>
</dbReference>
<dbReference type="Pfam" id="PF01568">
    <property type="entry name" value="Molydop_binding"/>
    <property type="match status" value="1"/>
</dbReference>
<dbReference type="Proteomes" id="UP001239215">
    <property type="component" value="Unassembled WGS sequence"/>
</dbReference>
<protein>
    <submittedName>
        <fullName evidence="9">Anaerobic selenocysteine-containing dehydrogenase</fullName>
    </submittedName>
</protein>
<evidence type="ECO:0000256" key="4">
    <source>
        <dbReference type="ARBA" id="ARBA00022723"/>
    </source>
</evidence>
<dbReference type="SUPFAM" id="SSF50692">
    <property type="entry name" value="ADC-like"/>
    <property type="match status" value="1"/>
</dbReference>
<dbReference type="Pfam" id="PF00384">
    <property type="entry name" value="Molybdopterin"/>
    <property type="match status" value="1"/>
</dbReference>
<dbReference type="Gene3D" id="3.40.228.10">
    <property type="entry name" value="Dimethylsulfoxide Reductase, domain 2"/>
    <property type="match status" value="1"/>
</dbReference>
<dbReference type="PROSITE" id="PS00490">
    <property type="entry name" value="MOLYBDOPTERIN_PROK_2"/>
    <property type="match status" value="1"/>
</dbReference>
<dbReference type="AlphaFoldDB" id="A0AAJ1X2I5"/>
<gene>
    <name evidence="9" type="ORF">QE405_003190</name>
</gene>
<dbReference type="Gene3D" id="2.40.40.20">
    <property type="match status" value="1"/>
</dbReference>
<name>A0AAJ1X2I5_9ACTN</name>
<dbReference type="SMART" id="SM00926">
    <property type="entry name" value="Molybdop_Fe4S4"/>
    <property type="match status" value="1"/>
</dbReference>
<dbReference type="PROSITE" id="PS51669">
    <property type="entry name" value="4FE4S_MOW_BIS_MGD"/>
    <property type="match status" value="1"/>
</dbReference>
<keyword evidence="3" id="KW-0500">Molybdenum</keyword>
<keyword evidence="5" id="KW-0560">Oxidoreductase</keyword>
<evidence type="ECO:0000259" key="8">
    <source>
        <dbReference type="PROSITE" id="PS51669"/>
    </source>
</evidence>
<dbReference type="GO" id="GO:0046872">
    <property type="term" value="F:metal ion binding"/>
    <property type="evidence" value="ECO:0007669"/>
    <property type="project" value="UniProtKB-KW"/>
</dbReference>
<dbReference type="SUPFAM" id="SSF53706">
    <property type="entry name" value="Formate dehydrogenase/DMSO reductase, domains 1-3"/>
    <property type="match status" value="1"/>
</dbReference>
<dbReference type="GO" id="GO:0043546">
    <property type="term" value="F:molybdopterin cofactor binding"/>
    <property type="evidence" value="ECO:0007669"/>
    <property type="project" value="InterPro"/>
</dbReference>
<dbReference type="InterPro" id="IPR006655">
    <property type="entry name" value="Mopterin_OxRdtase_prok_CS"/>
</dbReference>
<comment type="cofactor">
    <cofactor evidence="1">
        <name>Mo-bis(molybdopterin guanine dinucleotide)</name>
        <dbReference type="ChEBI" id="CHEBI:60539"/>
    </cofactor>
</comment>
<comment type="similarity">
    <text evidence="2">Belongs to the prokaryotic molybdopterin-containing oxidoreductase family.</text>
</comment>
<sequence length="727" mass="78782">MTQLIEPTAPTRELTVLGACPQDCPDTCAMVVTVRDGVAVEVAGNKDQPYTNGGLCVKVDNYLDRVYHPDRILHPMRRVGPKGSGEFERISWDDAIAEVARRFTAVKEEHGAEAIMPVSYLGTQGIINGLNVGDAFFNRLGATVSERTYCDAGSCTAYAMTIGDTAGVDPEALVHSRFILIWAANIMSTNLHLWPYIAEAKRRGAKVVVVDPVRTKTARLASQHIPIRPGTDGALAMAMMHVIINEGLTDDDYVANHTVGYDELVERVQQYTPEWASQETGIPVETIVTLAREYAGAQPSVIRIGVAVERHAGGGQTVRALSCLPALVGAWRKPGGGILQLPLWAFPVNWGAFMHPELLTPGTQVVNQYLLGQALTGELELTTPLHALMVYNSNPLVVAPDQAKMIEGLSRDDLFTVVSEQFMTDTARYADILLPATTQLEQEDIMFSWGHLYVTYNNPSIEPRGEAVPNTELFRRLSAAMGFDDDPIFTRTDEQLIAEAFDWSAPAMQGITVESLKEKGFSRLNLPPSDEYAPHRDGGFHTPSGKTEFVSSAAAGGNFVVPLFRQGSNDHQPGQPVDPLPHYIPPREAAATDPGLAARYPLNLISPKSHAFINSSFANIEIHQLVQKPATLLVNPEDAAARGITTGAVVRAYNDRGSVELLAKVDASTMPGVTVCHVGHWRSDALGLSTLSQLNPTRFADLGNAPTFSDTLIEVALVVDATPGEAR</sequence>
<dbReference type="Gene3D" id="3.30.2070.10">
    <property type="entry name" value="Formate dehydrogenase/DMSO reductase"/>
    <property type="match status" value="1"/>
</dbReference>
<organism evidence="9 10">
    <name type="scientific">Nocardioides zeae</name>
    <dbReference type="NCBI Taxonomy" id="1457234"/>
    <lineage>
        <taxon>Bacteria</taxon>
        <taxon>Bacillati</taxon>
        <taxon>Actinomycetota</taxon>
        <taxon>Actinomycetes</taxon>
        <taxon>Propionibacteriales</taxon>
        <taxon>Nocardioidaceae</taxon>
        <taxon>Nocardioides</taxon>
    </lineage>
</organism>
<evidence type="ECO:0000313" key="10">
    <source>
        <dbReference type="Proteomes" id="UP001239215"/>
    </source>
</evidence>
<evidence type="ECO:0000256" key="3">
    <source>
        <dbReference type="ARBA" id="ARBA00022505"/>
    </source>
</evidence>
<dbReference type="InterPro" id="IPR006963">
    <property type="entry name" value="Mopterin_OxRdtase_4Fe-4S_dom"/>
</dbReference>
<dbReference type="Pfam" id="PF04879">
    <property type="entry name" value="Molybdop_Fe4S4"/>
    <property type="match status" value="1"/>
</dbReference>
<dbReference type="RefSeq" id="WP_307202579.1">
    <property type="nucleotide sequence ID" value="NZ_JAUTAN010000001.1"/>
</dbReference>
<evidence type="ECO:0000256" key="5">
    <source>
        <dbReference type="ARBA" id="ARBA00023002"/>
    </source>
</evidence>
<keyword evidence="4" id="KW-0479">Metal-binding</keyword>
<dbReference type="EMBL" id="JAUTAN010000001">
    <property type="protein sequence ID" value="MDQ1105906.1"/>
    <property type="molecule type" value="Genomic_DNA"/>
</dbReference>
<dbReference type="GO" id="GO:0051536">
    <property type="term" value="F:iron-sulfur cluster binding"/>
    <property type="evidence" value="ECO:0007669"/>
    <property type="project" value="UniProtKB-KW"/>
</dbReference>
<dbReference type="CDD" id="cd02766">
    <property type="entry name" value="MopB_3"/>
    <property type="match status" value="1"/>
</dbReference>
<evidence type="ECO:0000313" key="9">
    <source>
        <dbReference type="EMBL" id="MDQ1105906.1"/>
    </source>
</evidence>
<keyword evidence="7" id="KW-0411">Iron-sulfur</keyword>
<dbReference type="PANTHER" id="PTHR43742">
    <property type="entry name" value="TRIMETHYLAMINE-N-OXIDE REDUCTASE"/>
    <property type="match status" value="1"/>
</dbReference>
<evidence type="ECO:0000256" key="2">
    <source>
        <dbReference type="ARBA" id="ARBA00010312"/>
    </source>
</evidence>
<dbReference type="InterPro" id="IPR050612">
    <property type="entry name" value="Prok_Mopterin_Oxidored"/>
</dbReference>
<dbReference type="Gene3D" id="2.20.25.90">
    <property type="entry name" value="ADC-like domains"/>
    <property type="match status" value="1"/>
</dbReference>
<dbReference type="InterPro" id="IPR006656">
    <property type="entry name" value="Mopterin_OxRdtase"/>
</dbReference>
<reference evidence="9" key="1">
    <citation type="submission" date="2023-07" db="EMBL/GenBank/DDBJ databases">
        <title>Functional and genomic diversity of the sorghum phyllosphere microbiome.</title>
        <authorList>
            <person name="Shade A."/>
        </authorList>
    </citation>
    <scope>NUCLEOTIDE SEQUENCE</scope>
    <source>
        <strain evidence="9">SORGH_AS_1067</strain>
    </source>
</reference>
<dbReference type="InterPro" id="IPR006657">
    <property type="entry name" value="MoPterin_dinucl-bd_dom"/>
</dbReference>
<dbReference type="PANTHER" id="PTHR43742:SF6">
    <property type="entry name" value="OXIDOREDUCTASE YYAE-RELATED"/>
    <property type="match status" value="1"/>
</dbReference>
<dbReference type="GO" id="GO:0016491">
    <property type="term" value="F:oxidoreductase activity"/>
    <property type="evidence" value="ECO:0007669"/>
    <property type="project" value="UniProtKB-KW"/>
</dbReference>
<comment type="caution">
    <text evidence="9">The sequence shown here is derived from an EMBL/GenBank/DDBJ whole genome shotgun (WGS) entry which is preliminary data.</text>
</comment>
<evidence type="ECO:0000256" key="7">
    <source>
        <dbReference type="ARBA" id="ARBA00023014"/>
    </source>
</evidence>
<evidence type="ECO:0000256" key="6">
    <source>
        <dbReference type="ARBA" id="ARBA00023004"/>
    </source>
</evidence>
<accession>A0AAJ1X2I5</accession>
<feature type="domain" description="4Fe-4S Mo/W bis-MGD-type" evidence="8">
    <location>
        <begin position="13"/>
        <end position="70"/>
    </location>
</feature>
<evidence type="ECO:0000256" key="1">
    <source>
        <dbReference type="ARBA" id="ARBA00001942"/>
    </source>
</evidence>
<keyword evidence="6" id="KW-0408">Iron</keyword>
<dbReference type="InterPro" id="IPR009010">
    <property type="entry name" value="Asp_de-COase-like_dom_sf"/>
</dbReference>